<dbReference type="InterPro" id="IPR000209">
    <property type="entry name" value="Peptidase_S8/S53_dom"/>
</dbReference>
<keyword evidence="5" id="KW-0472">Membrane</keyword>
<dbReference type="GO" id="GO:0006508">
    <property type="term" value="P:proteolysis"/>
    <property type="evidence" value="ECO:0007669"/>
    <property type="project" value="UniProtKB-KW"/>
</dbReference>
<dbReference type="Gene3D" id="2.60.120.380">
    <property type="match status" value="1"/>
</dbReference>
<proteinExistence type="inferred from homology"/>
<dbReference type="eggNOG" id="COG1404">
    <property type="taxonomic scope" value="Bacteria"/>
</dbReference>
<dbReference type="InterPro" id="IPR023828">
    <property type="entry name" value="Peptidase_S8_Ser-AS"/>
</dbReference>
<evidence type="ECO:0000256" key="2">
    <source>
        <dbReference type="ARBA" id="ARBA00022670"/>
    </source>
</evidence>
<comment type="caution">
    <text evidence="7">The sequence shown here is derived from an EMBL/GenBank/DDBJ whole genome shotgun (WGS) entry which is preliminary data.</text>
</comment>
<evidence type="ECO:0000313" key="7">
    <source>
        <dbReference type="EMBL" id="EXU61167.1"/>
    </source>
</evidence>
<dbReference type="GO" id="GO:0004252">
    <property type="term" value="F:serine-type endopeptidase activity"/>
    <property type="evidence" value="ECO:0007669"/>
    <property type="project" value="InterPro"/>
</dbReference>
<dbReference type="PANTHER" id="PTHR43806:SF11">
    <property type="entry name" value="CEREVISIN-RELATED"/>
    <property type="match status" value="1"/>
</dbReference>
<sequence length="693" mass="79991">MAKKFKKFKKFALYFFGFTSIPLIYSSFLINWNNNKQYWYSTNFSNKIDVRDPFIKKLNKSSKVENLDNNFELKLLLNPDFLDTESKKITSFNIEFLEKIKKLNLKYKEAKYSEMLPIVWFYFDTENDREFFVKNSLENSTISRFIVYKNEEKDQQTRYVEMLDDSYELNNYQSNNNYINDWLFKISLGRNISIVNFEKQAAKDKENQNKITSKVGAIEFLDKFDPNFNIYFNENQLTINDLVSDRSDQNKKPTHSTLVSLILGGKVGVDRKSDLYLSIYRTNAEWQKAIEWMVGTKGVKVINHSYGNGKADFKDYNENTYLLDFLARKHGVINVFSAGNSGDETDKNTEGYNPWIDDKSLSLNSIVVGALEDNSSSFNIARNRIAPYSNFKTGDEYSQFAKPLVVAPGLIYNIFYDKNEPDNNKQYIHGTSFAAPIVTGLISTLLREKPNLDYNDYRIPAVKSILSVSAISPNHTGLVKKKNGYYEKYGAGTPDFEKMKKAVDNIAFISGNKENVGKSIFTSDKFWVNSNERIKSSLSWMFNAGILKNKEDYKIGQNIPSWWWFLPPISAVWPGLYHIINPIKTGAAIGLADMHKWSSDHLNKQWLSLDATKKRQNNKIVSDYDLYLQKLSSNGKWITVASSNSDLGNDELIDFKSNESGYYRINVWNYRSSVFENSVDDKLAVSYLVDNEN</sequence>
<keyword evidence="5" id="KW-0812">Transmembrane</keyword>
<keyword evidence="5" id="KW-1133">Transmembrane helix</keyword>
<keyword evidence="2 7" id="KW-0645">Protease</keyword>
<feature type="domain" description="Peptidase S8/S53" evidence="6">
    <location>
        <begin position="245"/>
        <end position="476"/>
    </location>
</feature>
<dbReference type="AlphaFoldDB" id="A0A014NQK7"/>
<dbReference type="InterPro" id="IPR050131">
    <property type="entry name" value="Peptidase_S8_subtilisin-like"/>
</dbReference>
<accession>A0A014NQK7</accession>
<organism evidence="7 8">
    <name type="scientific">Mesomycoplasma ovipneumoniae 14811</name>
    <dbReference type="NCBI Taxonomy" id="1188239"/>
    <lineage>
        <taxon>Bacteria</taxon>
        <taxon>Bacillati</taxon>
        <taxon>Mycoplasmatota</taxon>
        <taxon>Mycoplasmoidales</taxon>
        <taxon>Metamycoplasmataceae</taxon>
        <taxon>Mesomycoplasma</taxon>
    </lineage>
</organism>
<feature type="transmembrane region" description="Helical" evidence="5">
    <location>
        <begin position="12"/>
        <end position="32"/>
    </location>
</feature>
<dbReference type="InterPro" id="IPR036852">
    <property type="entry name" value="Peptidase_S8/S53_dom_sf"/>
</dbReference>
<evidence type="ECO:0000259" key="6">
    <source>
        <dbReference type="Pfam" id="PF00082"/>
    </source>
</evidence>
<dbReference type="STRING" id="1188239.MOVI_3000"/>
<keyword evidence="4" id="KW-0720">Serine protease</keyword>
<evidence type="ECO:0000256" key="1">
    <source>
        <dbReference type="ARBA" id="ARBA00011073"/>
    </source>
</evidence>
<dbReference type="Gene3D" id="3.40.50.200">
    <property type="entry name" value="Peptidase S8/S53 domain"/>
    <property type="match status" value="1"/>
</dbReference>
<dbReference type="Pfam" id="PF00082">
    <property type="entry name" value="Peptidase_S8"/>
    <property type="match status" value="1"/>
</dbReference>
<evidence type="ECO:0000256" key="5">
    <source>
        <dbReference type="SAM" id="Phobius"/>
    </source>
</evidence>
<dbReference type="PROSITE" id="PS00138">
    <property type="entry name" value="SUBTILASE_SER"/>
    <property type="match status" value="1"/>
</dbReference>
<dbReference type="EMBL" id="JFAD01000016">
    <property type="protein sequence ID" value="EXU61167.1"/>
    <property type="molecule type" value="Genomic_DNA"/>
</dbReference>
<name>A0A014NQK7_9BACT</name>
<evidence type="ECO:0000256" key="4">
    <source>
        <dbReference type="ARBA" id="ARBA00022825"/>
    </source>
</evidence>
<dbReference type="RefSeq" id="WP_044284140.1">
    <property type="nucleotide sequence ID" value="NZ_JFAD01000016.1"/>
</dbReference>
<evidence type="ECO:0000256" key="3">
    <source>
        <dbReference type="ARBA" id="ARBA00022801"/>
    </source>
</evidence>
<gene>
    <name evidence="7" type="ORF">MOVI_3000</name>
</gene>
<evidence type="ECO:0000313" key="8">
    <source>
        <dbReference type="Proteomes" id="UP000020977"/>
    </source>
</evidence>
<protein>
    <submittedName>
        <fullName evidence="7">Subtilisin-like serine protease</fullName>
    </submittedName>
</protein>
<dbReference type="Proteomes" id="UP000020977">
    <property type="component" value="Unassembled WGS sequence"/>
</dbReference>
<reference evidence="7 8" key="1">
    <citation type="submission" date="2014-03" db="EMBL/GenBank/DDBJ databases">
        <title>Genome sequence of Mycoplasma ovipneumoniae strain 14811.</title>
        <authorList>
            <person name="Sirand-Pugnet P."/>
            <person name="Breton M."/>
            <person name="Dordet-Frisoni E."/>
            <person name="Baranowski E."/>
            <person name="Barre A."/>
            <person name="Couture C."/>
            <person name="Dupuy V."/>
            <person name="Gaurivaud P."/>
            <person name="Jacob D."/>
            <person name="Lemaitre C."/>
            <person name="Manso-Silvan L."/>
            <person name="Nikolski M."/>
            <person name="Nouvel L.-X."/>
            <person name="Poumarat F."/>
            <person name="Tardy F."/>
            <person name="Thebault P."/>
            <person name="Theil S."/>
            <person name="Citti C."/>
            <person name="Thiaucourt F."/>
            <person name="Blanchard A."/>
        </authorList>
    </citation>
    <scope>NUCLEOTIDE SEQUENCE [LARGE SCALE GENOMIC DNA]</scope>
    <source>
        <strain evidence="7 8">14811</strain>
    </source>
</reference>
<dbReference type="SUPFAM" id="SSF52743">
    <property type="entry name" value="Subtilisin-like"/>
    <property type="match status" value="1"/>
</dbReference>
<comment type="similarity">
    <text evidence="1">Belongs to the peptidase S8 family.</text>
</comment>
<keyword evidence="3" id="KW-0378">Hydrolase</keyword>
<dbReference type="PANTHER" id="PTHR43806">
    <property type="entry name" value="PEPTIDASE S8"/>
    <property type="match status" value="1"/>
</dbReference>